<evidence type="ECO:0000313" key="1">
    <source>
        <dbReference type="EMBL" id="PWD99595.1"/>
    </source>
</evidence>
<dbReference type="AlphaFoldDB" id="A0A2U2B953"/>
<organism evidence="1 2">
    <name type="scientific">Marinilabilia rubra</name>
    <dbReference type="NCBI Taxonomy" id="2162893"/>
    <lineage>
        <taxon>Bacteria</taxon>
        <taxon>Pseudomonadati</taxon>
        <taxon>Bacteroidota</taxon>
        <taxon>Bacteroidia</taxon>
        <taxon>Marinilabiliales</taxon>
        <taxon>Marinilabiliaceae</taxon>
        <taxon>Marinilabilia</taxon>
    </lineage>
</organism>
<comment type="caution">
    <text evidence="1">The sequence shown here is derived from an EMBL/GenBank/DDBJ whole genome shotgun (WGS) entry which is preliminary data.</text>
</comment>
<accession>A0A2U2B953</accession>
<dbReference type="Proteomes" id="UP000244956">
    <property type="component" value="Unassembled WGS sequence"/>
</dbReference>
<proteinExistence type="predicted"/>
<name>A0A2U2B953_9BACT</name>
<reference evidence="1 2" key="1">
    <citation type="submission" date="2018-05" db="EMBL/GenBank/DDBJ databases">
        <title>Marinilabilia rubrum sp. nov., isolated from saltern sediment.</title>
        <authorList>
            <person name="Zhang R."/>
        </authorList>
    </citation>
    <scope>NUCLEOTIDE SEQUENCE [LARGE SCALE GENOMIC DNA]</scope>
    <source>
        <strain evidence="1 2">WTE16</strain>
    </source>
</reference>
<protein>
    <submittedName>
        <fullName evidence="1">Uncharacterized protein</fullName>
    </submittedName>
</protein>
<dbReference type="OrthoDB" id="1067077at2"/>
<dbReference type="EMBL" id="QEWP01000006">
    <property type="protein sequence ID" value="PWD99595.1"/>
    <property type="molecule type" value="Genomic_DNA"/>
</dbReference>
<keyword evidence="2" id="KW-1185">Reference proteome</keyword>
<evidence type="ECO:0000313" key="2">
    <source>
        <dbReference type="Proteomes" id="UP000244956"/>
    </source>
</evidence>
<sequence>MKIVPIFGKNFKAIQYTGEKKDEFHRVFSVWNDPEYLDSFFEKNKMHLSGEFWGNMDVETAITKTLFYVEEFERQFEDLNSKYSRNELVRELDDFFIPLHKIKESGEIISQHKAFFNWLRLYALKLDGDVFIVTGGAIKLTKAMQDSKHTNMELRKIKSCRDYLITQGIITADTIVEEVEF</sequence>
<gene>
    <name evidence="1" type="ORF">DDZ16_09090</name>
</gene>
<dbReference type="RefSeq" id="WP_109264135.1">
    <property type="nucleotide sequence ID" value="NZ_QEWP01000006.1"/>
</dbReference>